<dbReference type="Proteomes" id="UP001519641">
    <property type="component" value="Unassembled WGS sequence"/>
</dbReference>
<evidence type="ECO:0000313" key="1">
    <source>
        <dbReference type="EMBL" id="MBT1588229.1"/>
    </source>
</evidence>
<dbReference type="EMBL" id="JAHEWS010000014">
    <property type="protein sequence ID" value="MBT1588229.1"/>
    <property type="molecule type" value="Genomic_DNA"/>
</dbReference>
<proteinExistence type="predicted"/>
<keyword evidence="2" id="KW-1185">Reference proteome</keyword>
<dbReference type="Pfam" id="PF19686">
    <property type="entry name" value="DUF6188"/>
    <property type="match status" value="1"/>
</dbReference>
<accession>A0ABS5VFI1</accession>
<protein>
    <submittedName>
        <fullName evidence="1">Uncharacterized protein</fullName>
    </submittedName>
</protein>
<sequence>MAELTADDVHLALVGETVDLIWIDFRLTLAFSNRSMVSFETTFAIRDTDGVTVSVDPEDKDSLLPALHLHTQNVTGARIDESALEITFSSGTTLRAEPDDDYESWHYSGPETPPVRATALGGGNLFISIPGDGTPIEHG</sequence>
<gene>
    <name evidence="1" type="ORF">KK097_10430</name>
</gene>
<dbReference type="InterPro" id="IPR046179">
    <property type="entry name" value="DUF6188"/>
</dbReference>
<dbReference type="RefSeq" id="WP_214530495.1">
    <property type="nucleotide sequence ID" value="NZ_JAHEWO010000019.1"/>
</dbReference>
<reference evidence="1 2" key="1">
    <citation type="submission" date="2021-05" db="EMBL/GenBank/DDBJ databases">
        <title>Whole genome sequence of Curtobacterium flaccumfaciens pv. flaccumfaciens strain CFBP 8819.</title>
        <authorList>
            <person name="Osdaghi E."/>
            <person name="Taghouti G."/>
            <person name="Portier P."/>
            <person name="Fazliarab A."/>
            <person name="Taghavi S.M."/>
            <person name="Briand M."/>
            <person name="Le-Saux M."/>
            <person name="Jacques M.-A."/>
        </authorList>
    </citation>
    <scope>NUCLEOTIDE SEQUENCE [LARGE SCALE GENOMIC DNA]</scope>
    <source>
        <strain evidence="1 2">CFBP 8819</strain>
    </source>
</reference>
<organism evidence="1 2">
    <name type="scientific">Curtobacterium aurantiacum</name>
    <dbReference type="NCBI Taxonomy" id="3236919"/>
    <lineage>
        <taxon>Bacteria</taxon>
        <taxon>Bacillati</taxon>
        <taxon>Actinomycetota</taxon>
        <taxon>Actinomycetes</taxon>
        <taxon>Micrococcales</taxon>
        <taxon>Microbacteriaceae</taxon>
        <taxon>Curtobacterium</taxon>
    </lineage>
</organism>
<name>A0ABS5VFI1_9MICO</name>
<comment type="caution">
    <text evidence="1">The sequence shown here is derived from an EMBL/GenBank/DDBJ whole genome shotgun (WGS) entry which is preliminary data.</text>
</comment>
<evidence type="ECO:0000313" key="2">
    <source>
        <dbReference type="Proteomes" id="UP001519641"/>
    </source>
</evidence>